<feature type="transmembrane region" description="Helical" evidence="2">
    <location>
        <begin position="6"/>
        <end position="23"/>
    </location>
</feature>
<reference evidence="3 4" key="1">
    <citation type="submission" date="2024-10" db="EMBL/GenBank/DDBJ databases">
        <authorList>
            <person name="Kim D."/>
        </authorList>
    </citation>
    <scope>NUCLEOTIDE SEQUENCE [LARGE SCALE GENOMIC DNA]</scope>
    <source>
        <strain evidence="3">BH-2024</strain>
    </source>
</reference>
<keyword evidence="1" id="KW-0175">Coiled coil</keyword>
<organism evidence="3 4">
    <name type="scientific">Heterodera trifolii</name>
    <dbReference type="NCBI Taxonomy" id="157864"/>
    <lineage>
        <taxon>Eukaryota</taxon>
        <taxon>Metazoa</taxon>
        <taxon>Ecdysozoa</taxon>
        <taxon>Nematoda</taxon>
        <taxon>Chromadorea</taxon>
        <taxon>Rhabditida</taxon>
        <taxon>Tylenchina</taxon>
        <taxon>Tylenchomorpha</taxon>
        <taxon>Tylenchoidea</taxon>
        <taxon>Heteroderidae</taxon>
        <taxon>Heteroderinae</taxon>
        <taxon>Heterodera</taxon>
    </lineage>
</organism>
<sequence length="100" mass="11415">MANSSLMLPIFTLFVVLIAIQFYDTEQSSFSVDLAQLDRQINEKKQRADQLRQQIASESNPVIKQSDTRTLQAILEEINNLEAQKKSFQNTDRNAQNNLG</sequence>
<keyword evidence="2" id="KW-0812">Transmembrane</keyword>
<evidence type="ECO:0000256" key="2">
    <source>
        <dbReference type="SAM" id="Phobius"/>
    </source>
</evidence>
<dbReference type="EMBL" id="JBICBT010000803">
    <property type="protein sequence ID" value="KAL3099801.1"/>
    <property type="molecule type" value="Genomic_DNA"/>
</dbReference>
<evidence type="ECO:0000313" key="3">
    <source>
        <dbReference type="EMBL" id="KAL3099801.1"/>
    </source>
</evidence>
<evidence type="ECO:0000256" key="1">
    <source>
        <dbReference type="SAM" id="Coils"/>
    </source>
</evidence>
<comment type="caution">
    <text evidence="3">The sequence shown here is derived from an EMBL/GenBank/DDBJ whole genome shotgun (WGS) entry which is preliminary data.</text>
</comment>
<feature type="coiled-coil region" evidence="1">
    <location>
        <begin position="34"/>
        <end position="98"/>
    </location>
</feature>
<accession>A0ABD2KAA7</accession>
<gene>
    <name evidence="3" type="ORF">niasHT_028579</name>
</gene>
<dbReference type="AlphaFoldDB" id="A0ABD2KAA7"/>
<keyword evidence="4" id="KW-1185">Reference proteome</keyword>
<evidence type="ECO:0000313" key="4">
    <source>
        <dbReference type="Proteomes" id="UP001620626"/>
    </source>
</evidence>
<keyword evidence="2" id="KW-0472">Membrane</keyword>
<protein>
    <submittedName>
        <fullName evidence="3">Uncharacterized protein</fullName>
    </submittedName>
</protein>
<keyword evidence="2" id="KW-1133">Transmembrane helix</keyword>
<name>A0ABD2KAA7_9BILA</name>
<dbReference type="Proteomes" id="UP001620626">
    <property type="component" value="Unassembled WGS sequence"/>
</dbReference>
<proteinExistence type="predicted"/>